<dbReference type="HAMAP" id="MF_00772">
    <property type="entry name" value="OGT"/>
    <property type="match status" value="1"/>
</dbReference>
<dbReference type="AlphaFoldDB" id="A0A437MPC0"/>
<dbReference type="FunFam" id="1.10.10.10:FF:000214">
    <property type="entry name" value="Methylated-DNA--protein-cysteine methyltransferase"/>
    <property type="match status" value="1"/>
</dbReference>
<protein>
    <recommendedName>
        <fullName evidence="8">Methylated-DNA--protein-cysteine methyltransferase</fullName>
        <ecNumber evidence="8">2.1.1.63</ecNumber>
    </recommendedName>
    <alternativeName>
        <fullName evidence="8">6-O-methylguanine-DNA methyltransferase</fullName>
        <shortName evidence="8">MGMT</shortName>
    </alternativeName>
    <alternativeName>
        <fullName evidence="8">O-6-methylguanine-DNA-alkyltransferase</fullName>
    </alternativeName>
</protein>
<evidence type="ECO:0000256" key="5">
    <source>
        <dbReference type="ARBA" id="ARBA00022763"/>
    </source>
</evidence>
<keyword evidence="3 8" id="KW-0489">Methyltransferase</keyword>
<keyword evidence="12" id="KW-1185">Reference proteome</keyword>
<evidence type="ECO:0000256" key="2">
    <source>
        <dbReference type="ARBA" id="ARBA00008711"/>
    </source>
</evidence>
<comment type="caution">
    <text evidence="11">The sequence shown here is derived from an EMBL/GenBank/DDBJ whole genome shotgun (WGS) entry which is preliminary data.</text>
</comment>
<evidence type="ECO:0000256" key="3">
    <source>
        <dbReference type="ARBA" id="ARBA00022603"/>
    </source>
</evidence>
<dbReference type="PANTHER" id="PTHR10815:SF13">
    <property type="entry name" value="METHYLATED-DNA--PROTEIN-CYSTEINE METHYLTRANSFERASE"/>
    <property type="match status" value="1"/>
</dbReference>
<keyword evidence="8" id="KW-0963">Cytoplasm</keyword>
<dbReference type="EMBL" id="SACL01000001">
    <property type="protein sequence ID" value="RVT99487.1"/>
    <property type="molecule type" value="Genomic_DNA"/>
</dbReference>
<dbReference type="GO" id="GO:0005737">
    <property type="term" value="C:cytoplasm"/>
    <property type="evidence" value="ECO:0007669"/>
    <property type="project" value="UniProtKB-SubCell"/>
</dbReference>
<feature type="domain" description="Methylguanine DNA methyltransferase ribonuclease-like" evidence="10">
    <location>
        <begin position="8"/>
        <end position="62"/>
    </location>
</feature>
<dbReference type="GO" id="GO:0003908">
    <property type="term" value="F:methylated-DNA-[protein]-cysteine S-methyltransferase activity"/>
    <property type="evidence" value="ECO:0007669"/>
    <property type="project" value="UniProtKB-UniRule"/>
</dbReference>
<dbReference type="Proteomes" id="UP000282957">
    <property type="component" value="Unassembled WGS sequence"/>
</dbReference>
<comment type="catalytic activity">
    <reaction evidence="1 8">
        <text>a 4-O-methyl-thymidine in DNA + L-cysteinyl-[protein] = a thymidine in DNA + S-methyl-L-cysteinyl-[protein]</text>
        <dbReference type="Rhea" id="RHEA:53428"/>
        <dbReference type="Rhea" id="RHEA-COMP:10131"/>
        <dbReference type="Rhea" id="RHEA-COMP:10132"/>
        <dbReference type="Rhea" id="RHEA-COMP:13555"/>
        <dbReference type="Rhea" id="RHEA-COMP:13556"/>
        <dbReference type="ChEBI" id="CHEBI:29950"/>
        <dbReference type="ChEBI" id="CHEBI:82612"/>
        <dbReference type="ChEBI" id="CHEBI:137386"/>
        <dbReference type="ChEBI" id="CHEBI:137387"/>
        <dbReference type="EC" id="2.1.1.63"/>
    </reaction>
</comment>
<keyword evidence="4 8" id="KW-0808">Transferase</keyword>
<dbReference type="InterPro" id="IPR023546">
    <property type="entry name" value="MGMT"/>
</dbReference>
<dbReference type="OrthoDB" id="9802228at2"/>
<dbReference type="Gene3D" id="3.30.160.70">
    <property type="entry name" value="Methylated DNA-protein cysteine methyltransferase domain"/>
    <property type="match status" value="1"/>
</dbReference>
<dbReference type="InterPro" id="IPR014048">
    <property type="entry name" value="MethylDNA_cys_MeTrfase_DNA-bd"/>
</dbReference>
<dbReference type="PANTHER" id="PTHR10815">
    <property type="entry name" value="METHYLATED-DNA--PROTEIN-CYSTEINE METHYLTRANSFERASE"/>
    <property type="match status" value="1"/>
</dbReference>
<dbReference type="SUPFAM" id="SSF46767">
    <property type="entry name" value="Methylated DNA-protein cysteine methyltransferase, C-terminal domain"/>
    <property type="match status" value="1"/>
</dbReference>
<dbReference type="Gene3D" id="1.10.10.10">
    <property type="entry name" value="Winged helix-like DNA-binding domain superfamily/Winged helix DNA-binding domain"/>
    <property type="match status" value="1"/>
</dbReference>
<keyword evidence="6 8" id="KW-0234">DNA repair</keyword>
<accession>A0A437MPC0</accession>
<dbReference type="GO" id="GO:0006307">
    <property type="term" value="P:DNA alkylation repair"/>
    <property type="evidence" value="ECO:0007669"/>
    <property type="project" value="UniProtKB-UniRule"/>
</dbReference>
<sequence length="151" mass="16224">MAQLSLLTPLGDITVSEDEGAIVSLDWGRVEDQSPTPLLLRARDQLNDYFDGGTQGFDLPLNPYGTPFQRRVWAALSDIPYGARRSYADLARLLGSGPRAIGGANGRNPIPIIIPCHRCVAADGSLGGYSGLDGPATKQFLLDLETRDLLT</sequence>
<reference evidence="11 12" key="1">
    <citation type="submission" date="2019-01" db="EMBL/GenBank/DDBJ databases">
        <authorList>
            <person name="Chen W.-M."/>
        </authorList>
    </citation>
    <scope>NUCLEOTIDE SEQUENCE [LARGE SCALE GENOMIC DNA]</scope>
    <source>
        <strain evidence="11 12">CCP-6</strain>
    </source>
</reference>
<dbReference type="InterPro" id="IPR036631">
    <property type="entry name" value="MGMT_N_sf"/>
</dbReference>
<evidence type="ECO:0000256" key="1">
    <source>
        <dbReference type="ARBA" id="ARBA00001286"/>
    </source>
</evidence>
<evidence type="ECO:0000256" key="7">
    <source>
        <dbReference type="ARBA" id="ARBA00049348"/>
    </source>
</evidence>
<dbReference type="InterPro" id="IPR036217">
    <property type="entry name" value="MethylDNA_cys_MeTrfase_DNAb"/>
</dbReference>
<comment type="similarity">
    <text evidence="2 8">Belongs to the MGMT family.</text>
</comment>
<comment type="miscellaneous">
    <text evidence="8">This enzyme catalyzes only one turnover and therefore is not strictly catalytic. According to one definition, an enzyme is a biocatalyst that acts repeatedly and over many reaction cycles.</text>
</comment>
<evidence type="ECO:0000259" key="10">
    <source>
        <dbReference type="Pfam" id="PF02870"/>
    </source>
</evidence>
<organism evidence="11 12">
    <name type="scientific">Rhodovarius crocodyli</name>
    <dbReference type="NCBI Taxonomy" id="1979269"/>
    <lineage>
        <taxon>Bacteria</taxon>
        <taxon>Pseudomonadati</taxon>
        <taxon>Pseudomonadota</taxon>
        <taxon>Alphaproteobacteria</taxon>
        <taxon>Acetobacterales</taxon>
        <taxon>Roseomonadaceae</taxon>
        <taxon>Rhodovarius</taxon>
    </lineage>
</organism>
<comment type="catalytic activity">
    <reaction evidence="7 8">
        <text>a 6-O-methyl-2'-deoxyguanosine in DNA + L-cysteinyl-[protein] = S-methyl-L-cysteinyl-[protein] + a 2'-deoxyguanosine in DNA</text>
        <dbReference type="Rhea" id="RHEA:24000"/>
        <dbReference type="Rhea" id="RHEA-COMP:10131"/>
        <dbReference type="Rhea" id="RHEA-COMP:10132"/>
        <dbReference type="Rhea" id="RHEA-COMP:11367"/>
        <dbReference type="Rhea" id="RHEA-COMP:11368"/>
        <dbReference type="ChEBI" id="CHEBI:29950"/>
        <dbReference type="ChEBI" id="CHEBI:82612"/>
        <dbReference type="ChEBI" id="CHEBI:85445"/>
        <dbReference type="ChEBI" id="CHEBI:85448"/>
        <dbReference type="EC" id="2.1.1.63"/>
    </reaction>
</comment>
<feature type="domain" description="Methylated-DNA-[protein]-cysteine S-methyltransferase DNA binding" evidence="9">
    <location>
        <begin position="67"/>
        <end position="146"/>
    </location>
</feature>
<evidence type="ECO:0000256" key="4">
    <source>
        <dbReference type="ARBA" id="ARBA00022679"/>
    </source>
</evidence>
<proteinExistence type="inferred from homology"/>
<dbReference type="RefSeq" id="WP_127786381.1">
    <property type="nucleotide sequence ID" value="NZ_SACL01000001.1"/>
</dbReference>
<evidence type="ECO:0000256" key="6">
    <source>
        <dbReference type="ARBA" id="ARBA00023204"/>
    </source>
</evidence>
<dbReference type="CDD" id="cd06445">
    <property type="entry name" value="ATase"/>
    <property type="match status" value="1"/>
</dbReference>
<dbReference type="InterPro" id="IPR036388">
    <property type="entry name" value="WH-like_DNA-bd_sf"/>
</dbReference>
<dbReference type="GO" id="GO:0032259">
    <property type="term" value="P:methylation"/>
    <property type="evidence" value="ECO:0007669"/>
    <property type="project" value="UniProtKB-KW"/>
</dbReference>
<evidence type="ECO:0000313" key="11">
    <source>
        <dbReference type="EMBL" id="RVT99487.1"/>
    </source>
</evidence>
<gene>
    <name evidence="11" type="ORF">EOD42_05210</name>
</gene>
<dbReference type="Pfam" id="PF02870">
    <property type="entry name" value="Methyltransf_1N"/>
    <property type="match status" value="1"/>
</dbReference>
<keyword evidence="5 8" id="KW-0227">DNA damage</keyword>
<name>A0A437MPC0_9PROT</name>
<comment type="subcellular location">
    <subcellularLocation>
        <location evidence="8">Cytoplasm</location>
    </subcellularLocation>
</comment>
<feature type="active site" description="Nucleophile; methyl group acceptor" evidence="8">
    <location>
        <position position="116"/>
    </location>
</feature>
<dbReference type="InterPro" id="IPR008332">
    <property type="entry name" value="MethylG_MeTrfase_N"/>
</dbReference>
<evidence type="ECO:0000256" key="8">
    <source>
        <dbReference type="HAMAP-Rule" id="MF_00772"/>
    </source>
</evidence>
<dbReference type="EC" id="2.1.1.63" evidence="8"/>
<dbReference type="SUPFAM" id="SSF53155">
    <property type="entry name" value="Methylated DNA-protein cysteine methyltransferase domain"/>
    <property type="match status" value="1"/>
</dbReference>
<comment type="function">
    <text evidence="8">Involved in the cellular defense against the biological effects of O6-methylguanine (O6-MeG) and O4-methylthymine (O4-MeT) in DNA. Repairs the methylated nucleobase in DNA by stoichiometrically transferring the methyl group to a cysteine residue in the enzyme. This is a suicide reaction: the enzyme is irreversibly inactivated.</text>
</comment>
<dbReference type="NCBIfam" id="TIGR00589">
    <property type="entry name" value="ogt"/>
    <property type="match status" value="1"/>
</dbReference>
<evidence type="ECO:0000313" key="12">
    <source>
        <dbReference type="Proteomes" id="UP000282957"/>
    </source>
</evidence>
<evidence type="ECO:0000259" key="9">
    <source>
        <dbReference type="Pfam" id="PF01035"/>
    </source>
</evidence>
<dbReference type="Pfam" id="PF01035">
    <property type="entry name" value="DNA_binding_1"/>
    <property type="match status" value="1"/>
</dbReference>